<dbReference type="InterPro" id="IPR052989">
    <property type="entry name" value="Mg-chelatase_DI-like"/>
</dbReference>
<dbReference type="InterPro" id="IPR036465">
    <property type="entry name" value="vWFA_dom_sf"/>
</dbReference>
<dbReference type="SUPFAM" id="SSF52540">
    <property type="entry name" value="P-loop containing nucleoside triphosphate hydrolases"/>
    <property type="match status" value="1"/>
</dbReference>
<dbReference type="PROSITE" id="PS50234">
    <property type="entry name" value="VWFA"/>
    <property type="match status" value="1"/>
</dbReference>
<feature type="compositionally biased region" description="Gly residues" evidence="5">
    <location>
        <begin position="365"/>
        <end position="377"/>
    </location>
</feature>
<keyword evidence="8" id="KW-1185">Reference proteome</keyword>
<organism evidence="7 8">
    <name type="scientific">Streptomyces jumonjinensis</name>
    <dbReference type="NCBI Taxonomy" id="1945"/>
    <lineage>
        <taxon>Bacteria</taxon>
        <taxon>Bacillati</taxon>
        <taxon>Actinomycetota</taxon>
        <taxon>Actinomycetes</taxon>
        <taxon>Kitasatosporales</taxon>
        <taxon>Streptomycetaceae</taxon>
        <taxon>Streptomyces</taxon>
    </lineage>
</organism>
<dbReference type="Gene3D" id="1.10.8.80">
    <property type="entry name" value="Magnesium chelatase subunit I, C-Terminal domain"/>
    <property type="match status" value="1"/>
</dbReference>
<dbReference type="EMBL" id="VCLA01000133">
    <property type="protein sequence ID" value="MQT01665.1"/>
    <property type="molecule type" value="Genomic_DNA"/>
</dbReference>
<evidence type="ECO:0000259" key="6">
    <source>
        <dbReference type="PROSITE" id="PS50234"/>
    </source>
</evidence>
<comment type="similarity">
    <text evidence="1">Belongs to the Mg-chelatase subunits D/I family.</text>
</comment>
<evidence type="ECO:0000256" key="2">
    <source>
        <dbReference type="ARBA" id="ARBA00022741"/>
    </source>
</evidence>
<dbReference type="Pfam" id="PF01078">
    <property type="entry name" value="Mg_chelatase"/>
    <property type="match status" value="1"/>
</dbReference>
<dbReference type="Pfam" id="PF17863">
    <property type="entry name" value="AAA_lid_2"/>
    <property type="match status" value="1"/>
</dbReference>
<feature type="compositionally biased region" description="Gly residues" evidence="5">
    <location>
        <begin position="411"/>
        <end position="420"/>
    </location>
</feature>
<keyword evidence="3" id="KW-0067">ATP-binding</keyword>
<evidence type="ECO:0000256" key="5">
    <source>
        <dbReference type="SAM" id="MobiDB-lite"/>
    </source>
</evidence>
<dbReference type="NCBIfam" id="TIGR02442">
    <property type="entry name" value="Cob-chelat-sub"/>
    <property type="match status" value="1"/>
</dbReference>
<feature type="domain" description="VWFA" evidence="6">
    <location>
        <begin position="513"/>
        <end position="690"/>
    </location>
</feature>
<evidence type="ECO:0000313" key="7">
    <source>
        <dbReference type="EMBL" id="MQT01665.1"/>
    </source>
</evidence>
<dbReference type="InterPro" id="IPR002035">
    <property type="entry name" value="VWF_A"/>
</dbReference>
<dbReference type="InterPro" id="IPR000523">
    <property type="entry name" value="Mg_chelatse_chII-like_cat_dom"/>
</dbReference>
<dbReference type="InterPro" id="IPR041628">
    <property type="entry name" value="ChlI/MoxR_AAA_lid"/>
</dbReference>
<reference evidence="7 8" key="1">
    <citation type="submission" date="2019-05" db="EMBL/GenBank/DDBJ databases">
        <title>Comparative genomics and metabolomics analyses of clavulanic acid producing Streptomyces species provides insight into specialized metabolism and evolution of beta-lactam biosynthetic gene clusters.</title>
        <authorList>
            <person name="Moore M.A."/>
            <person name="Cruz-Morales P."/>
            <person name="Barona Gomez F."/>
            <person name="Kapil T."/>
        </authorList>
    </citation>
    <scope>NUCLEOTIDE SEQUENCE [LARGE SCALE GENOMIC DNA]</scope>
    <source>
        <strain evidence="7 8">NRRL 5741</strain>
    </source>
</reference>
<dbReference type="PANTHER" id="PTHR35023:SF1">
    <property type="entry name" value="MG-PROTOPORPHYRIN IX CHELATASE"/>
    <property type="match status" value="1"/>
</dbReference>
<sequence length="700" mass="72979">MTTPYPFTAVVGQDDLRLALLLNAVSPRVGGVLVRGEKGTAKSTAVRALSALIPAVETVAGCRFSCDPLSPDPACPDGPHEAVGAVARPARMVELPIGASEDRLVGALDIERALSEGVKAFEPGLLADAHRGILYVDEVNLLHDHLVDVLLDAAAMGASYVEREGVSVRHAARFLLVGTMNPEEGELRPQLLDRFGLTVEVSASREPDQRVEVVRRRLAYDDDPASFAARWAGEEDALRARITAARALLPQVRLGDGALRQIAATCAAFEVDGMRADIVMARTATALAAWAGRTDVLAEDVRQAALLALPHRRRRNPFDAPGLDEEKLDRTLEEFADDDPGPDPDPDPDPDSDPDPDQDPDPDGGPDGGGPGGGQPRGGPEDAGSPDDSAVDGDGAPPEGGVPGQREPDAAGGGAAGGGEQRPVAAAEPFRTKTLSVPGMGEGAAGRRSRSRAEHGRTTGSRRPRGPLGKLHLAATVQAAAPHQRARGRSGPGLVVRRDDLRQAAREGRESNLVLFVVDASGSMAARRRMGAVKGAVLSLLLDAYQRRDKVGLITFRGGGAELVLPPTSSVDAAAARLEKLPTGGRTPLAAGLLKAHDVLRVERMRDPARRPLLLVVTDGRATGGPDPLALASRAARLHAAEGTASVVVDCESGPVRLGLAGALAADLRGTAVTLDELRADAITGLVKSVRTAGTDRKAA</sequence>
<dbReference type="InterPro" id="IPR027417">
    <property type="entry name" value="P-loop_NTPase"/>
</dbReference>
<dbReference type="InterPro" id="IPR041702">
    <property type="entry name" value="BchD/ChlD_VWA"/>
</dbReference>
<dbReference type="RefSeq" id="WP_153523410.1">
    <property type="nucleotide sequence ID" value="NZ_JBEPDZ010000035.1"/>
</dbReference>
<name>A0A646KHE1_STRJU</name>
<keyword evidence="2" id="KW-0547">Nucleotide-binding</keyword>
<dbReference type="SUPFAM" id="SSF53300">
    <property type="entry name" value="vWA-like"/>
    <property type="match status" value="1"/>
</dbReference>
<evidence type="ECO:0000256" key="4">
    <source>
        <dbReference type="ARBA" id="ARBA00030759"/>
    </source>
</evidence>
<dbReference type="PANTHER" id="PTHR35023">
    <property type="entry name" value="CHELATASE-RELATED"/>
    <property type="match status" value="1"/>
</dbReference>
<evidence type="ECO:0000256" key="1">
    <source>
        <dbReference type="ARBA" id="ARBA00005799"/>
    </source>
</evidence>
<dbReference type="OrthoDB" id="9775079at2"/>
<dbReference type="Proteomes" id="UP000419138">
    <property type="component" value="Unassembled WGS sequence"/>
</dbReference>
<dbReference type="Gene3D" id="3.40.50.300">
    <property type="entry name" value="P-loop containing nucleotide triphosphate hydrolases"/>
    <property type="match status" value="1"/>
</dbReference>
<dbReference type="SMART" id="SM00327">
    <property type="entry name" value="VWA"/>
    <property type="match status" value="1"/>
</dbReference>
<dbReference type="InterPro" id="IPR012804">
    <property type="entry name" value="Cob_chelat_sub_put"/>
</dbReference>
<dbReference type="GO" id="GO:0005524">
    <property type="term" value="F:ATP binding"/>
    <property type="evidence" value="ECO:0007669"/>
    <property type="project" value="UniProtKB-KW"/>
</dbReference>
<comment type="caution">
    <text evidence="7">The sequence shown here is derived from an EMBL/GenBank/DDBJ whole genome shotgun (WGS) entry which is preliminary data.</text>
</comment>
<accession>A0A646KHE1</accession>
<protein>
    <recommendedName>
        <fullName evidence="4">Mg-protoporphyrin IX chelatase</fullName>
    </recommendedName>
</protein>
<dbReference type="SMART" id="SM00382">
    <property type="entry name" value="AAA"/>
    <property type="match status" value="1"/>
</dbReference>
<dbReference type="Pfam" id="PF13519">
    <property type="entry name" value="VWA_2"/>
    <property type="match status" value="1"/>
</dbReference>
<gene>
    <name evidence="7" type="ORF">FF041_16050</name>
</gene>
<feature type="region of interest" description="Disordered" evidence="5">
    <location>
        <begin position="334"/>
        <end position="469"/>
    </location>
</feature>
<dbReference type="CDD" id="cd01451">
    <property type="entry name" value="vWA_Magnesium_chelatase"/>
    <property type="match status" value="1"/>
</dbReference>
<dbReference type="InterPro" id="IPR003593">
    <property type="entry name" value="AAA+_ATPase"/>
</dbReference>
<proteinExistence type="inferred from homology"/>
<evidence type="ECO:0000256" key="3">
    <source>
        <dbReference type="ARBA" id="ARBA00022840"/>
    </source>
</evidence>
<dbReference type="AlphaFoldDB" id="A0A646KHE1"/>
<dbReference type="Gene3D" id="3.40.50.410">
    <property type="entry name" value="von Willebrand factor, type A domain"/>
    <property type="match status" value="1"/>
</dbReference>
<feature type="compositionally biased region" description="Acidic residues" evidence="5">
    <location>
        <begin position="334"/>
        <end position="364"/>
    </location>
</feature>
<evidence type="ECO:0000313" key="8">
    <source>
        <dbReference type="Proteomes" id="UP000419138"/>
    </source>
</evidence>